<dbReference type="EMBL" id="LAZR01000051">
    <property type="protein sequence ID" value="KKN98401.1"/>
    <property type="molecule type" value="Genomic_DNA"/>
</dbReference>
<accession>A0A0F9XH69</accession>
<reference evidence="1" key="1">
    <citation type="journal article" date="2015" name="Nature">
        <title>Complex archaea that bridge the gap between prokaryotes and eukaryotes.</title>
        <authorList>
            <person name="Spang A."/>
            <person name="Saw J.H."/>
            <person name="Jorgensen S.L."/>
            <person name="Zaremba-Niedzwiedzka K."/>
            <person name="Martijn J."/>
            <person name="Lind A.E."/>
            <person name="van Eijk R."/>
            <person name="Schleper C."/>
            <person name="Guy L."/>
            <person name="Ettema T.J."/>
        </authorList>
    </citation>
    <scope>NUCLEOTIDE SEQUENCE</scope>
</reference>
<name>A0A0F9XH69_9ZZZZ</name>
<proteinExistence type="predicted"/>
<organism evidence="1">
    <name type="scientific">marine sediment metagenome</name>
    <dbReference type="NCBI Taxonomy" id="412755"/>
    <lineage>
        <taxon>unclassified sequences</taxon>
        <taxon>metagenomes</taxon>
        <taxon>ecological metagenomes</taxon>
    </lineage>
</organism>
<dbReference type="AlphaFoldDB" id="A0A0F9XH69"/>
<comment type="caution">
    <text evidence="1">The sequence shown here is derived from an EMBL/GenBank/DDBJ whole genome shotgun (WGS) entry which is preliminary data.</text>
</comment>
<evidence type="ECO:0000313" key="1">
    <source>
        <dbReference type="EMBL" id="KKN98401.1"/>
    </source>
</evidence>
<sequence length="79" mass="9034">MSRKILEGILKESVISSRLKTGKLWKKYQPSLVQNVQLEHTLDRFGGDVMKLCNELSEIVDIPEKAVVFCLTRNVSDEQ</sequence>
<gene>
    <name evidence="1" type="ORF">LCGC14_0144930</name>
</gene>
<protein>
    <submittedName>
        <fullName evidence="1">Uncharacterized protein</fullName>
    </submittedName>
</protein>